<keyword evidence="2" id="KW-1185">Reference proteome</keyword>
<gene>
    <name evidence="1" type="ORF">O181_082503</name>
</gene>
<dbReference type="EMBL" id="AVOT02047483">
    <property type="protein sequence ID" value="MBW0542788.1"/>
    <property type="molecule type" value="Genomic_DNA"/>
</dbReference>
<accession>A0A9Q3FRW6</accession>
<comment type="caution">
    <text evidence="1">The sequence shown here is derived from an EMBL/GenBank/DDBJ whole genome shotgun (WGS) entry which is preliminary data.</text>
</comment>
<dbReference type="AlphaFoldDB" id="A0A9Q3FRW6"/>
<dbReference type="InterPro" id="IPR043502">
    <property type="entry name" value="DNA/RNA_pol_sf"/>
</dbReference>
<reference evidence="1" key="1">
    <citation type="submission" date="2021-03" db="EMBL/GenBank/DDBJ databases">
        <title>Draft genome sequence of rust myrtle Austropuccinia psidii MF-1, a brazilian biotype.</title>
        <authorList>
            <person name="Quecine M.C."/>
            <person name="Pachon D.M.R."/>
            <person name="Bonatelli M.L."/>
            <person name="Correr F.H."/>
            <person name="Franceschini L.M."/>
            <person name="Leite T.F."/>
            <person name="Margarido G.R.A."/>
            <person name="Almeida C.A."/>
            <person name="Ferrarezi J.A."/>
            <person name="Labate C.A."/>
        </authorList>
    </citation>
    <scope>NUCLEOTIDE SEQUENCE</scope>
    <source>
        <strain evidence="1">MF-1</strain>
    </source>
</reference>
<dbReference type="OrthoDB" id="5920460at2759"/>
<proteinExistence type="predicted"/>
<dbReference type="Gene3D" id="3.10.10.10">
    <property type="entry name" value="HIV Type 1 Reverse Transcriptase, subunit A, domain 1"/>
    <property type="match status" value="1"/>
</dbReference>
<evidence type="ECO:0000313" key="1">
    <source>
        <dbReference type="EMBL" id="MBW0542788.1"/>
    </source>
</evidence>
<sequence>MYEQLNEAEISLHLTDKEESDLSALFYDYKEAFLSDKEPLEAIVDHEADIIINIERPHPPQLRRPVYPVSPRSREALEIHIKELIDLGVIQKAGHNEEVEITTTVIVEWNNVKSRMVGDFRALKTYNVPER</sequence>
<name>A0A9Q3FRW6_9BASI</name>
<dbReference type="Proteomes" id="UP000765509">
    <property type="component" value="Unassembled WGS sequence"/>
</dbReference>
<dbReference type="SUPFAM" id="SSF56672">
    <property type="entry name" value="DNA/RNA polymerases"/>
    <property type="match status" value="1"/>
</dbReference>
<organism evidence="1 2">
    <name type="scientific">Austropuccinia psidii MF-1</name>
    <dbReference type="NCBI Taxonomy" id="1389203"/>
    <lineage>
        <taxon>Eukaryota</taxon>
        <taxon>Fungi</taxon>
        <taxon>Dikarya</taxon>
        <taxon>Basidiomycota</taxon>
        <taxon>Pucciniomycotina</taxon>
        <taxon>Pucciniomycetes</taxon>
        <taxon>Pucciniales</taxon>
        <taxon>Sphaerophragmiaceae</taxon>
        <taxon>Austropuccinia</taxon>
    </lineage>
</organism>
<protein>
    <submittedName>
        <fullName evidence="1">Uncharacterized protein</fullName>
    </submittedName>
</protein>
<evidence type="ECO:0000313" key="2">
    <source>
        <dbReference type="Proteomes" id="UP000765509"/>
    </source>
</evidence>